<evidence type="ECO:0000313" key="3">
    <source>
        <dbReference type="Proteomes" id="UP000253529"/>
    </source>
</evidence>
<accession>A0A366EDF2</accession>
<evidence type="ECO:0000313" key="2">
    <source>
        <dbReference type="EMBL" id="RBP00076.1"/>
    </source>
</evidence>
<name>A0A366EDF2_9HYPH</name>
<comment type="caution">
    <text evidence="2">The sequence shown here is derived from an EMBL/GenBank/DDBJ whole genome shotgun (WGS) entry which is preliminary data.</text>
</comment>
<reference evidence="2 3" key="1">
    <citation type="submission" date="2018-06" db="EMBL/GenBank/DDBJ databases">
        <title>Genomic Encyclopedia of Type Strains, Phase IV (KMG-IV): sequencing the most valuable type-strain genomes for metagenomic binning, comparative biology and taxonomic classification.</title>
        <authorList>
            <person name="Goeker M."/>
        </authorList>
    </citation>
    <scope>NUCLEOTIDE SEQUENCE [LARGE SCALE GENOMIC DNA]</scope>
    <source>
        <strain evidence="2 3">DSM 24875</strain>
    </source>
</reference>
<dbReference type="EMBL" id="QNRK01000076">
    <property type="protein sequence ID" value="RBP00076.1"/>
    <property type="molecule type" value="Genomic_DNA"/>
</dbReference>
<feature type="compositionally biased region" description="Polar residues" evidence="1">
    <location>
        <begin position="67"/>
        <end position="76"/>
    </location>
</feature>
<dbReference type="Proteomes" id="UP000253529">
    <property type="component" value="Unassembled WGS sequence"/>
</dbReference>
<sequence>MTDTASHSAPERGRFRRALAGVGAFLQALESTSFDDTLDRIERLEREVGRLTEELRQSRGPAAVEAQNPSAAASEH</sequence>
<proteinExistence type="predicted"/>
<keyword evidence="3" id="KW-1185">Reference proteome</keyword>
<protein>
    <submittedName>
        <fullName evidence="2">Uncharacterized protein</fullName>
    </submittedName>
</protein>
<dbReference type="AlphaFoldDB" id="A0A366EDF2"/>
<feature type="region of interest" description="Disordered" evidence="1">
    <location>
        <begin position="52"/>
        <end position="76"/>
    </location>
</feature>
<evidence type="ECO:0000256" key="1">
    <source>
        <dbReference type="SAM" id="MobiDB-lite"/>
    </source>
</evidence>
<organism evidence="2 3">
    <name type="scientific">Roseiarcus fermentans</name>
    <dbReference type="NCBI Taxonomy" id="1473586"/>
    <lineage>
        <taxon>Bacteria</taxon>
        <taxon>Pseudomonadati</taxon>
        <taxon>Pseudomonadota</taxon>
        <taxon>Alphaproteobacteria</taxon>
        <taxon>Hyphomicrobiales</taxon>
        <taxon>Roseiarcaceae</taxon>
        <taxon>Roseiarcus</taxon>
    </lineage>
</organism>
<gene>
    <name evidence="2" type="ORF">DFR50_1761</name>
</gene>